<evidence type="ECO:0000313" key="1">
    <source>
        <dbReference type="EMBL" id="MBZ2387024.1"/>
    </source>
</evidence>
<comment type="caution">
    <text evidence="1">The sequence shown here is derived from an EMBL/GenBank/DDBJ whole genome shotgun (WGS) entry which is preliminary data.</text>
</comment>
<gene>
    <name evidence="1" type="ORF">K8P03_06980</name>
</gene>
<accession>A0ABS7SZR9</accession>
<dbReference type="Proteomes" id="UP000734271">
    <property type="component" value="Unassembled WGS sequence"/>
</dbReference>
<organism evidence="1 2">
    <name type="scientific">Anaerococcus murdochii</name>
    <dbReference type="NCBI Taxonomy" id="411577"/>
    <lineage>
        <taxon>Bacteria</taxon>
        <taxon>Bacillati</taxon>
        <taxon>Bacillota</taxon>
        <taxon>Tissierellia</taxon>
        <taxon>Tissierellales</taxon>
        <taxon>Peptoniphilaceae</taxon>
        <taxon>Anaerococcus</taxon>
    </lineage>
</organism>
<proteinExistence type="predicted"/>
<dbReference type="EMBL" id="JAIPME010000002">
    <property type="protein sequence ID" value="MBZ2387024.1"/>
    <property type="molecule type" value="Genomic_DNA"/>
</dbReference>
<name>A0ABS7SZR9_9FIRM</name>
<sequence>MVKVINKKGKKYLNIDGREYGPKSLYFHIQRTTSTLEYFTKSGDWDEDRQSQVKKYIQRLVEIYRKYYPEEDNW</sequence>
<reference evidence="1 2" key="1">
    <citation type="submission" date="2021-08" db="EMBL/GenBank/DDBJ databases">
        <title>FDA dAtabase for Regulatory Grade micrObial Sequences (FDA-ARGOS): Supporting development and validation of Infectious Disease Dx tests.</title>
        <authorList>
            <person name="Sproer C."/>
            <person name="Gronow S."/>
            <person name="Severitt S."/>
            <person name="Schroder I."/>
            <person name="Tallon L."/>
            <person name="Sadzewicz L."/>
            <person name="Zhao X."/>
            <person name="Boylan J."/>
            <person name="Ott S."/>
            <person name="Bowen H."/>
            <person name="Vavikolanu K."/>
            <person name="Hazen T."/>
            <person name="Aluvathingal J."/>
            <person name="Nadendla S."/>
            <person name="Lowell S."/>
            <person name="Myers T."/>
            <person name="Yan Y."/>
            <person name="Sichtig H."/>
        </authorList>
    </citation>
    <scope>NUCLEOTIDE SEQUENCE [LARGE SCALE GENOMIC DNA]</scope>
    <source>
        <strain evidence="1 2">FDAARGOS_1460</strain>
    </source>
</reference>
<dbReference type="RefSeq" id="WP_223419785.1">
    <property type="nucleotide sequence ID" value="NZ_JAIPME010000002.1"/>
</dbReference>
<evidence type="ECO:0000313" key="2">
    <source>
        <dbReference type="Proteomes" id="UP000734271"/>
    </source>
</evidence>
<protein>
    <submittedName>
        <fullName evidence="1">Uncharacterized protein</fullName>
    </submittedName>
</protein>
<keyword evidence="2" id="KW-1185">Reference proteome</keyword>